<dbReference type="Pfam" id="PF01668">
    <property type="entry name" value="SmpB"/>
    <property type="match status" value="1"/>
</dbReference>
<dbReference type="EMBL" id="LCAK01000001">
    <property type="protein sequence ID" value="KKR89294.1"/>
    <property type="molecule type" value="Genomic_DNA"/>
</dbReference>
<organism evidence="4 5">
    <name type="scientific">Candidatus Wolfebacteria bacterium GW2011_GWB1_41_12</name>
    <dbReference type="NCBI Taxonomy" id="1619006"/>
    <lineage>
        <taxon>Bacteria</taxon>
        <taxon>Candidatus Wolfeibacteriota</taxon>
    </lineage>
</organism>
<dbReference type="NCBIfam" id="TIGR00086">
    <property type="entry name" value="smpB"/>
    <property type="match status" value="1"/>
</dbReference>
<dbReference type="PROSITE" id="PS01317">
    <property type="entry name" value="SSRP"/>
    <property type="match status" value="1"/>
</dbReference>
<comment type="function">
    <text evidence="3">Required for rescue of stalled ribosomes mediated by trans-translation. Binds to transfer-messenger RNA (tmRNA), required for stable association of tmRNA with ribosomes. tmRNA and SmpB together mimic tRNA shape, replacing the anticodon stem-loop with SmpB. tmRNA is encoded by the ssrA gene; the 2 termini fold to resemble tRNA(Ala) and it encodes a 'tag peptide', a short internal open reading frame. During trans-translation Ala-aminoacylated tmRNA acts like a tRNA, entering the A-site of stalled ribosomes, displacing the stalled mRNA. The ribosome then switches to translate the ORF on the tmRNA; the nascent peptide is terminated with the 'tag peptide' encoded by the tmRNA and targeted for degradation. The ribosome is freed to recommence translation, which seems to be the essential function of trans-translation.</text>
</comment>
<dbReference type="InterPro" id="IPR023620">
    <property type="entry name" value="SmpB"/>
</dbReference>
<protein>
    <recommendedName>
        <fullName evidence="3">SsrA-binding protein</fullName>
    </recommendedName>
    <alternativeName>
        <fullName evidence="3">Small protein B</fullName>
    </alternativeName>
</protein>
<proteinExistence type="inferred from homology"/>
<dbReference type="CDD" id="cd09294">
    <property type="entry name" value="SmpB"/>
    <property type="match status" value="1"/>
</dbReference>
<evidence type="ECO:0000256" key="2">
    <source>
        <dbReference type="ARBA" id="ARBA00022884"/>
    </source>
</evidence>
<dbReference type="HAMAP" id="MF_00023">
    <property type="entry name" value="SmpB"/>
    <property type="match status" value="1"/>
</dbReference>
<dbReference type="InterPro" id="IPR000037">
    <property type="entry name" value="SsrA-bd_prot"/>
</dbReference>
<comment type="subcellular location">
    <subcellularLocation>
        <location evidence="3">Cytoplasm</location>
    </subcellularLocation>
    <text evidence="3">The tmRNA-SmpB complex associates with stalled 70S ribosomes.</text>
</comment>
<evidence type="ECO:0000313" key="4">
    <source>
        <dbReference type="EMBL" id="KKR89294.1"/>
    </source>
</evidence>
<dbReference type="Gene3D" id="2.40.280.10">
    <property type="match status" value="1"/>
</dbReference>
<comment type="caution">
    <text evidence="4">The sequence shown here is derived from an EMBL/GenBank/DDBJ whole genome shotgun (WGS) entry which is preliminary data.</text>
</comment>
<evidence type="ECO:0000256" key="1">
    <source>
        <dbReference type="ARBA" id="ARBA00022490"/>
    </source>
</evidence>
<dbReference type="GO" id="GO:0070930">
    <property type="term" value="P:trans-translation-dependent protein tagging"/>
    <property type="evidence" value="ECO:0007669"/>
    <property type="project" value="TreeGrafter"/>
</dbReference>
<reference evidence="4 5" key="1">
    <citation type="journal article" date="2015" name="Nature">
        <title>rRNA introns, odd ribosomes, and small enigmatic genomes across a large radiation of phyla.</title>
        <authorList>
            <person name="Brown C.T."/>
            <person name="Hug L.A."/>
            <person name="Thomas B.C."/>
            <person name="Sharon I."/>
            <person name="Castelle C.J."/>
            <person name="Singh A."/>
            <person name="Wilkins M.J."/>
            <person name="Williams K.H."/>
            <person name="Banfield J.F."/>
        </authorList>
    </citation>
    <scope>NUCLEOTIDE SEQUENCE [LARGE SCALE GENOMIC DNA]</scope>
</reference>
<dbReference type="GO" id="GO:0003723">
    <property type="term" value="F:RNA binding"/>
    <property type="evidence" value="ECO:0007669"/>
    <property type="project" value="UniProtKB-UniRule"/>
</dbReference>
<evidence type="ECO:0000256" key="3">
    <source>
        <dbReference type="HAMAP-Rule" id="MF_00023"/>
    </source>
</evidence>
<gene>
    <name evidence="3" type="primary">smpB</name>
    <name evidence="4" type="ORF">UU38_C0001G0196</name>
</gene>
<dbReference type="PANTHER" id="PTHR30308">
    <property type="entry name" value="TMRNA-BINDING COMPONENT OF TRANS-TRANSLATION TAGGING COMPLEX"/>
    <property type="match status" value="1"/>
</dbReference>
<dbReference type="PANTHER" id="PTHR30308:SF2">
    <property type="entry name" value="SSRA-BINDING PROTEIN"/>
    <property type="match status" value="1"/>
</dbReference>
<dbReference type="AlphaFoldDB" id="A0A0G0UKI7"/>
<accession>A0A0G0UKI7</accession>
<sequence>MPIIAENKKARFDYEILETYEAGLELKGFEVKSIKSGRINLVGSYAIIRNNEAWLINADIPPYQPKNAPLDYNSKRNRRLLLKKSEIKNLIGRIHEKGLTLMPLKIYTKNSKIKIEICLGKSRKKADKRELIRKREIGREIQRER</sequence>
<keyword evidence="2 3" id="KW-0694">RNA-binding</keyword>
<keyword evidence="1 3" id="KW-0963">Cytoplasm</keyword>
<dbReference type="GO" id="GO:0070929">
    <property type="term" value="P:trans-translation"/>
    <property type="evidence" value="ECO:0007669"/>
    <property type="project" value="UniProtKB-UniRule"/>
</dbReference>
<dbReference type="SUPFAM" id="SSF74982">
    <property type="entry name" value="Small protein B (SmpB)"/>
    <property type="match status" value="1"/>
</dbReference>
<name>A0A0G0UKI7_9BACT</name>
<evidence type="ECO:0000313" key="5">
    <source>
        <dbReference type="Proteomes" id="UP000033918"/>
    </source>
</evidence>
<dbReference type="InterPro" id="IPR020081">
    <property type="entry name" value="SsrA-bd_prot_CS"/>
</dbReference>
<dbReference type="Proteomes" id="UP000033918">
    <property type="component" value="Unassembled WGS sequence"/>
</dbReference>
<dbReference type="GO" id="GO:0005829">
    <property type="term" value="C:cytosol"/>
    <property type="evidence" value="ECO:0007669"/>
    <property type="project" value="TreeGrafter"/>
</dbReference>
<dbReference type="NCBIfam" id="NF003843">
    <property type="entry name" value="PRK05422.1"/>
    <property type="match status" value="1"/>
</dbReference>
<comment type="similarity">
    <text evidence="3">Belongs to the SmpB family.</text>
</comment>
<dbReference type="PATRIC" id="fig|1619006.3.peg.205"/>